<keyword evidence="2" id="KW-0812">Transmembrane</keyword>
<evidence type="ECO:0000313" key="7">
    <source>
        <dbReference type="Proteomes" id="UP000292447"/>
    </source>
</evidence>
<sequence length="592" mass="67221">MDFVRPGLPKNVLHQARSTNTILFRLLDQIQQLHDKTNEFLAILGTDPKTAENSGTSESVAEIFTEFYYSLKINTDGKLSAVPEISIASLQRFQSRISDSAVSTDFERGLVLLMDEYCTILGLHHLANSILYKTIVAKSHLAYWANVKLSSLNKAIYGIQTIPERTYRTLWAGFSNAVSITEDREDKGRVSRVLDPVFASFKNLFESAWLKLNVNFIVRQSRLLFLKIPIRFLDKEIKTKMSALNAQLDEHYKMLGIFLNSLPVSTTTLAHIFPEFTDNSVVSQLAYIDQFIREESKASLTAPPSFLVRYWPLLLLSVNYGPSASLNVWQNRAEIASWVKLNFFDTILGFWRNWVVKPIGDMLSILRNDEAMTITLKESLKSDLDSLERMVTDYLTDTNVKINPAEISAAVKQGDLTMVMSQYEDELRTPYKSILTGLLIRSILIQVQKTKVDGDLAISGIDKLLKLQQLLFGVLSILPSLFILYQANRALRKDASLSQNVISRRIDCLKCMNQINRLINREIAEDKYVSDGKLFVEVVNLSLLSQQIVPKSLRSEFVQDLNQLALASSDTEKDARVAVGRVWNMYSPFFRK</sequence>
<keyword evidence="7" id="KW-1185">Reference proteome</keyword>
<accession>A0A4P6XDY6</accession>
<dbReference type="Pfam" id="PF08637">
    <property type="entry name" value="NCA2"/>
    <property type="match status" value="1"/>
</dbReference>
<organism evidence="6 7">
    <name type="scientific">Metschnikowia aff. pulcherrima</name>
    <dbReference type="NCBI Taxonomy" id="2163413"/>
    <lineage>
        <taxon>Eukaryota</taxon>
        <taxon>Fungi</taxon>
        <taxon>Dikarya</taxon>
        <taxon>Ascomycota</taxon>
        <taxon>Saccharomycotina</taxon>
        <taxon>Pichiomycetes</taxon>
        <taxon>Metschnikowiaceae</taxon>
        <taxon>Metschnikowia</taxon>
    </lineage>
</organism>
<evidence type="ECO:0000256" key="3">
    <source>
        <dbReference type="ARBA" id="ARBA00022989"/>
    </source>
</evidence>
<name>A0A4P6XDY6_9ASCO</name>
<dbReference type="STRING" id="2163413.A0A4P6XDY6"/>
<comment type="subcellular location">
    <subcellularLocation>
        <location evidence="1">Mitochondrion membrane</location>
        <topology evidence="1">Multi-pass membrane protein</topology>
    </subcellularLocation>
</comment>
<dbReference type="PANTHER" id="PTHR28234:SF1">
    <property type="entry name" value="NUCLEAR CONTROL OF ATPASE PROTEIN 2"/>
    <property type="match status" value="1"/>
</dbReference>
<protein>
    <submittedName>
        <fullName evidence="6">Control of ATPase protein 2</fullName>
    </submittedName>
</protein>
<evidence type="ECO:0000256" key="4">
    <source>
        <dbReference type="ARBA" id="ARBA00023128"/>
    </source>
</evidence>
<dbReference type="InterPro" id="IPR013946">
    <property type="entry name" value="NCA2-like"/>
</dbReference>
<keyword evidence="4" id="KW-0496">Mitochondrion</keyword>
<proteinExistence type="predicted"/>
<keyword evidence="5" id="KW-0472">Membrane</keyword>
<reference evidence="7" key="1">
    <citation type="submission" date="2019-03" db="EMBL/GenBank/DDBJ databases">
        <title>Snf2 controls pulcherriminic acid biosynthesis and connects pigmentation and antifungal activity of the yeast Metschnikowia pulcherrima.</title>
        <authorList>
            <person name="Gore-Lloyd D."/>
            <person name="Sumann I."/>
            <person name="Brachmann A.O."/>
            <person name="Schneeberger K."/>
            <person name="Ortiz-Merino R.A."/>
            <person name="Moreno-Beltran M."/>
            <person name="Schlaefli M."/>
            <person name="Kirner P."/>
            <person name="Santos Kron A."/>
            <person name="Wolfe K.H."/>
            <person name="Piel J."/>
            <person name="Ahrens C.H."/>
            <person name="Henk D."/>
            <person name="Freimoser F.M."/>
        </authorList>
    </citation>
    <scope>NUCLEOTIDE SEQUENCE [LARGE SCALE GENOMIC DNA]</scope>
    <source>
        <strain evidence="7">APC 1.2</strain>
    </source>
</reference>
<evidence type="ECO:0000256" key="5">
    <source>
        <dbReference type="ARBA" id="ARBA00023136"/>
    </source>
</evidence>
<dbReference type="EMBL" id="CP034456">
    <property type="protein sequence ID" value="QBM85590.1"/>
    <property type="molecule type" value="Genomic_DNA"/>
</dbReference>
<evidence type="ECO:0000313" key="6">
    <source>
        <dbReference type="EMBL" id="QBM85590.1"/>
    </source>
</evidence>
<dbReference type="Proteomes" id="UP000292447">
    <property type="component" value="Chromosome I"/>
</dbReference>
<dbReference type="PANTHER" id="PTHR28234">
    <property type="entry name" value="NUCLEAR CONTROL OF ATPASE PROTEIN 2"/>
    <property type="match status" value="1"/>
</dbReference>
<dbReference type="AlphaFoldDB" id="A0A4P6XDY6"/>
<evidence type="ECO:0000256" key="1">
    <source>
        <dbReference type="ARBA" id="ARBA00004225"/>
    </source>
</evidence>
<evidence type="ECO:0000256" key="2">
    <source>
        <dbReference type="ARBA" id="ARBA00022692"/>
    </source>
</evidence>
<keyword evidence="3" id="KW-1133">Transmembrane helix</keyword>
<gene>
    <name evidence="6" type="primary">MPUL0A02120</name>
    <name evidence="6" type="ORF">METSCH_A02120</name>
</gene>
<dbReference type="GO" id="GO:0005741">
    <property type="term" value="C:mitochondrial outer membrane"/>
    <property type="evidence" value="ECO:0007669"/>
    <property type="project" value="TreeGrafter"/>
</dbReference>